<protein>
    <submittedName>
        <fullName evidence="2">Transposase, IS4</fullName>
    </submittedName>
</protein>
<dbReference type="AlphaFoldDB" id="F4BWN1"/>
<reference evidence="2 3" key="1">
    <citation type="journal article" date="2011" name="J. Bacteriol.">
        <title>Complete genome sequence of Methanosaeta concilii, a specialist in aceticlastic methanogenesis.</title>
        <authorList>
            <person name="Barber R.D."/>
            <person name="Zhang L."/>
            <person name="Harnack M."/>
            <person name="Olson M.V."/>
            <person name="Kaul R."/>
            <person name="Ingram-Smith C."/>
            <person name="Smith K.S."/>
        </authorList>
    </citation>
    <scope>NUCLEOTIDE SEQUENCE [LARGE SCALE GENOMIC DNA]</scope>
    <source>
        <strain evidence="3">ATCC 5969 / DSM 3671 / JCM 10134 / NBRC 103675 / OCM 69 / GP-6</strain>
    </source>
</reference>
<evidence type="ECO:0000313" key="2">
    <source>
        <dbReference type="EMBL" id="AEB68517.1"/>
    </source>
</evidence>
<dbReference type="InParanoid" id="F4BWN1"/>
<evidence type="ECO:0000259" key="1">
    <source>
        <dbReference type="Pfam" id="PF05598"/>
    </source>
</evidence>
<dbReference type="PANTHER" id="PTHR35604:SF2">
    <property type="entry name" value="TRANSPOSASE INSH FOR INSERTION SEQUENCE ELEMENT IS5A-RELATED"/>
    <property type="match status" value="1"/>
</dbReference>
<proteinExistence type="predicted"/>
<keyword evidence="3" id="KW-1185">Reference proteome</keyword>
<gene>
    <name evidence="2" type="ordered locus">MCON_1944</name>
</gene>
<dbReference type="Proteomes" id="UP000007807">
    <property type="component" value="Chromosome"/>
</dbReference>
<evidence type="ECO:0000313" key="3">
    <source>
        <dbReference type="Proteomes" id="UP000007807"/>
    </source>
</evidence>
<feature type="domain" description="Transposase InsH N-terminal" evidence="1">
    <location>
        <begin position="16"/>
        <end position="109"/>
    </location>
</feature>
<dbReference type="STRING" id="990316.MCON_1944"/>
<dbReference type="HOGENOM" id="CLU_049873_14_0_2"/>
<dbReference type="PANTHER" id="PTHR35604">
    <property type="entry name" value="TRANSPOSASE INSH FOR INSERTION SEQUENCE ELEMENT IS5A-RELATED"/>
    <property type="match status" value="1"/>
</dbReference>
<name>F4BWN1_METSG</name>
<dbReference type="InterPro" id="IPR008490">
    <property type="entry name" value="Transposase_InsH_N"/>
</dbReference>
<accession>F4BWN1</accession>
<sequence length="146" mass="17037">MRTLIDFAVRAEYARIKALGDDLCDIGSQVDWERFRFLEPLMYKNKTSLGGRPNIDIVIMIKLLVLQRWFGLSDPELERQVADRISFRIFLGTTEAVPDFSTVWLFRERLIKSGKSKDLWKELQRQMEEKGYAVKEGSIQDATFIT</sequence>
<dbReference type="EMBL" id="CP002565">
    <property type="protein sequence ID" value="AEB68517.1"/>
    <property type="molecule type" value="Genomic_DNA"/>
</dbReference>
<organism evidence="2 3">
    <name type="scientific">Methanothrix soehngenii (strain ATCC 5969 / DSM 3671 / JCM 10134 / NBRC 103675 / OCM 69 / GP-6)</name>
    <name type="common">Methanosaeta concilii</name>
    <dbReference type="NCBI Taxonomy" id="990316"/>
    <lineage>
        <taxon>Archaea</taxon>
        <taxon>Methanobacteriati</taxon>
        <taxon>Methanobacteriota</taxon>
        <taxon>Stenosarchaea group</taxon>
        <taxon>Methanomicrobia</taxon>
        <taxon>Methanotrichales</taxon>
        <taxon>Methanotrichaceae</taxon>
        <taxon>Methanothrix</taxon>
    </lineage>
</organism>
<dbReference type="Pfam" id="PF05598">
    <property type="entry name" value="DUF772"/>
    <property type="match status" value="1"/>
</dbReference>
<dbReference type="KEGG" id="mcj:MCON_1944"/>